<dbReference type="PRINTS" id="PR01713">
    <property type="entry name" value="NUCEPIMERASE"/>
</dbReference>
<evidence type="ECO:0000259" key="2">
    <source>
        <dbReference type="Pfam" id="PF01370"/>
    </source>
</evidence>
<dbReference type="EMBL" id="SRYO01000001">
    <property type="protein sequence ID" value="TGY39460.1"/>
    <property type="molecule type" value="Genomic_DNA"/>
</dbReference>
<evidence type="ECO:0000256" key="1">
    <source>
        <dbReference type="ARBA" id="ARBA00023027"/>
    </source>
</evidence>
<comment type="caution">
    <text evidence="3">The sequence shown here is derived from an EMBL/GenBank/DDBJ whole genome shotgun (WGS) entry which is preliminary data.</text>
</comment>
<dbReference type="OrthoDB" id="9801785at2"/>
<gene>
    <name evidence="3" type="ORF">E5344_02330</name>
</gene>
<dbReference type="PANTHER" id="PTHR43574">
    <property type="entry name" value="EPIMERASE-RELATED"/>
    <property type="match status" value="1"/>
</dbReference>
<evidence type="ECO:0000313" key="3">
    <source>
        <dbReference type="EMBL" id="TGY39460.1"/>
    </source>
</evidence>
<dbReference type="SUPFAM" id="SSF51735">
    <property type="entry name" value="NAD(P)-binding Rossmann-fold domains"/>
    <property type="match status" value="1"/>
</dbReference>
<dbReference type="InterPro" id="IPR036291">
    <property type="entry name" value="NAD(P)-bd_dom_sf"/>
</dbReference>
<sequence length="319" mass="35525">MKALITGIAGFVGSTLALRLLRDGYDVVGVDSLTDYYDTTLKEKNLELLDSGRRGSRLTVLRADLRDLDLRELLVDIDYVFHQAGQPGVRKSWGRDFSFYIESNIDVTQQLLEAARTAPRLKRLVYASSSSVYGDAETYPTSETLRPQPRSPYGVTKLAAEHLCVLYAANFGVPTVSLRYFTVYGPRQRPDMAFTRFLRAIKDDRPITLFGDGEQIRDFTFVDDIVDANIRAAESASLENGAVLNVCGGSSVSVNEVLGIMRDVSGRDVLIDRYEAVAGDVRRTGGDSHQIRQFLGWSPRVQLEEGIARQWAWVLESDG</sequence>
<dbReference type="Pfam" id="PF01370">
    <property type="entry name" value="Epimerase"/>
    <property type="match status" value="1"/>
</dbReference>
<feature type="domain" description="NAD-dependent epimerase/dehydratase" evidence="2">
    <location>
        <begin position="3"/>
        <end position="247"/>
    </location>
</feature>
<dbReference type="InterPro" id="IPR001509">
    <property type="entry name" value="Epimerase_deHydtase"/>
</dbReference>
<accession>A0A4V3RKD5</accession>
<keyword evidence="1" id="KW-0520">NAD</keyword>
<protein>
    <submittedName>
        <fullName evidence="3">NAD-dependent epimerase/dehydratase family protein</fullName>
    </submittedName>
</protein>
<dbReference type="Proteomes" id="UP000309893">
    <property type="component" value="Unassembled WGS sequence"/>
</dbReference>
<reference evidence="3 4" key="1">
    <citation type="submission" date="2019-04" db="EMBL/GenBank/DDBJ databases">
        <title>Microbes associate with the intestines of laboratory mice.</title>
        <authorList>
            <person name="Navarre W."/>
            <person name="Wong E."/>
            <person name="Huang K."/>
            <person name="Tropini C."/>
            <person name="Ng K."/>
            <person name="Yu B."/>
        </authorList>
    </citation>
    <scope>NUCLEOTIDE SEQUENCE [LARGE SCALE GENOMIC DNA]</scope>
    <source>
        <strain evidence="3 4">NM46_B2-13</strain>
    </source>
</reference>
<name>A0A4V3RKD5_9MICO</name>
<dbReference type="Gene3D" id="3.40.50.720">
    <property type="entry name" value="NAD(P)-binding Rossmann-like Domain"/>
    <property type="match status" value="1"/>
</dbReference>
<evidence type="ECO:0000313" key="4">
    <source>
        <dbReference type="Proteomes" id="UP000309893"/>
    </source>
</evidence>
<proteinExistence type="predicted"/>
<dbReference type="AlphaFoldDB" id="A0A4V3RKD5"/>
<dbReference type="RefSeq" id="WP_135948560.1">
    <property type="nucleotide sequence ID" value="NZ_SRYO01000001.1"/>
</dbReference>
<organism evidence="3 4">
    <name type="scientific">Microbacterium laevaniformans</name>
    <dbReference type="NCBI Taxonomy" id="36807"/>
    <lineage>
        <taxon>Bacteria</taxon>
        <taxon>Bacillati</taxon>
        <taxon>Actinomycetota</taxon>
        <taxon>Actinomycetes</taxon>
        <taxon>Micrococcales</taxon>
        <taxon>Microbacteriaceae</taxon>
        <taxon>Microbacterium</taxon>
    </lineage>
</organism>